<dbReference type="Gene3D" id="3.40.50.720">
    <property type="entry name" value="NAD(P)-binding Rossmann-like Domain"/>
    <property type="match status" value="1"/>
</dbReference>
<dbReference type="NCBIfam" id="TIGR03882">
    <property type="entry name" value="cyclo_dehyd_2"/>
    <property type="match status" value="1"/>
</dbReference>
<evidence type="ECO:0000313" key="2">
    <source>
        <dbReference type="Proteomes" id="UP001212498"/>
    </source>
</evidence>
<gene>
    <name evidence="1" type="ORF">OUY24_36660</name>
</gene>
<name>A0ABT4T9K2_9ACTN</name>
<evidence type="ECO:0000313" key="1">
    <source>
        <dbReference type="EMBL" id="MDA0646191.1"/>
    </source>
</evidence>
<dbReference type="RefSeq" id="WP_271279584.1">
    <property type="nucleotide sequence ID" value="NZ_JAPNUD010000178.1"/>
</dbReference>
<dbReference type="Proteomes" id="UP001212498">
    <property type="component" value="Unassembled WGS sequence"/>
</dbReference>
<keyword evidence="2" id="KW-1185">Reference proteome</keyword>
<proteinExistence type="predicted"/>
<dbReference type="InterPro" id="IPR022291">
    <property type="entry name" value="Bacteriocin_synth_cyclodeHase"/>
</dbReference>
<dbReference type="EMBL" id="JAPNUD010000178">
    <property type="protein sequence ID" value="MDA0646191.1"/>
    <property type="molecule type" value="Genomic_DNA"/>
</dbReference>
<reference evidence="1 2" key="1">
    <citation type="submission" date="2022-11" db="EMBL/GenBank/DDBJ databases">
        <title>Nonomuraea corallina sp. nov., a new species of the genus Nonomuraea isolated from sea side sediment in Thai sea.</title>
        <authorList>
            <person name="Ngamcharungchit C."/>
            <person name="Matsumoto A."/>
            <person name="Suriyachadkun C."/>
            <person name="Panbangred W."/>
            <person name="Inahashi Y."/>
            <person name="Intra B."/>
        </authorList>
    </citation>
    <scope>NUCLEOTIDE SEQUENCE [LARGE SCALE GENOMIC DNA]</scope>
    <source>
        <strain evidence="1 2">DSM 43553</strain>
    </source>
</reference>
<accession>A0ABT4T9K2</accession>
<protein>
    <submittedName>
        <fullName evidence="1">TOMM leader peptide-binding protein</fullName>
    </submittedName>
</protein>
<sequence>MTEAAVTAYADPVTVLGEGRLYAAIRAALASATGPVIVVASDADDARPYPGVARRAAESGASWLPVRVEAGWALVGPAARPPLPGCPTCVERRRAGNRPDAVARDRLRARWGADLGSRPSALLTPLVTRAVAALVADEVRRLRRDPGSARTAGALLKVRLPNAEVRH</sequence>
<organism evidence="1 2">
    <name type="scientific">Nonomuraea ferruginea</name>
    <dbReference type="NCBI Taxonomy" id="46174"/>
    <lineage>
        <taxon>Bacteria</taxon>
        <taxon>Bacillati</taxon>
        <taxon>Actinomycetota</taxon>
        <taxon>Actinomycetes</taxon>
        <taxon>Streptosporangiales</taxon>
        <taxon>Streptosporangiaceae</taxon>
        <taxon>Nonomuraea</taxon>
    </lineage>
</organism>
<comment type="caution">
    <text evidence="1">The sequence shown here is derived from an EMBL/GenBank/DDBJ whole genome shotgun (WGS) entry which is preliminary data.</text>
</comment>
<feature type="non-terminal residue" evidence="1">
    <location>
        <position position="167"/>
    </location>
</feature>